<dbReference type="RefSeq" id="WP_168724221.1">
    <property type="nucleotide sequence ID" value="NZ_CP165727.1"/>
</dbReference>
<proteinExistence type="predicted"/>
<accession>A0AB39YH06</accession>
<evidence type="ECO:0000313" key="1">
    <source>
        <dbReference type="EMBL" id="XDV68382.1"/>
    </source>
</evidence>
<protein>
    <submittedName>
        <fullName evidence="1">Uncharacterized protein</fullName>
    </submittedName>
</protein>
<organism evidence="1">
    <name type="scientific">Streptomyces sp. R33</name>
    <dbReference type="NCBI Taxonomy" id="3238629"/>
    <lineage>
        <taxon>Bacteria</taxon>
        <taxon>Bacillati</taxon>
        <taxon>Actinomycetota</taxon>
        <taxon>Actinomycetes</taxon>
        <taxon>Kitasatosporales</taxon>
        <taxon>Streptomycetaceae</taxon>
        <taxon>Streptomyces</taxon>
    </lineage>
</organism>
<sequence length="51" mass="4948">MAGLGDDAAEGVSAQGGQPTALCSVIVRRAASAASLPVPRVAASPWTKSPA</sequence>
<dbReference type="AlphaFoldDB" id="A0AB39YH06"/>
<reference evidence="1" key="1">
    <citation type="submission" date="2024-08" db="EMBL/GenBank/DDBJ databases">
        <authorList>
            <person name="Yu S.T."/>
        </authorList>
    </citation>
    <scope>NUCLEOTIDE SEQUENCE</scope>
    <source>
        <strain evidence="1">R33</strain>
    </source>
</reference>
<name>A0AB39YH06_9ACTN</name>
<gene>
    <name evidence="1" type="ORF">AB5J51_38440</name>
</gene>
<dbReference type="EMBL" id="CP165727">
    <property type="protein sequence ID" value="XDV68382.1"/>
    <property type="molecule type" value="Genomic_DNA"/>
</dbReference>